<dbReference type="OrthoDB" id="9798386at2"/>
<dbReference type="InterPro" id="IPR046450">
    <property type="entry name" value="PA_dom_sf"/>
</dbReference>
<protein>
    <submittedName>
        <fullName evidence="17">S8 family serine peptidase</fullName>
    </submittedName>
</protein>
<keyword evidence="6 10" id="KW-0378">Hydrolase</keyword>
<evidence type="ECO:0000259" key="16">
    <source>
        <dbReference type="PROSITE" id="PS50847"/>
    </source>
</evidence>
<feature type="active site" description="Charge relay system" evidence="9 10">
    <location>
        <position position="629"/>
    </location>
</feature>
<dbReference type="Pfam" id="PF00746">
    <property type="entry name" value="Gram_pos_anchor"/>
    <property type="match status" value="1"/>
</dbReference>
<dbReference type="Gene3D" id="2.60.40.4130">
    <property type="match status" value="1"/>
</dbReference>
<feature type="compositionally biased region" description="Acidic residues" evidence="13">
    <location>
        <begin position="1631"/>
        <end position="1640"/>
    </location>
</feature>
<dbReference type="InterPro" id="IPR003137">
    <property type="entry name" value="PA_domain"/>
</dbReference>
<feature type="chain" id="PRO_5026098276" evidence="15">
    <location>
        <begin position="28"/>
        <end position="1771"/>
    </location>
</feature>
<dbReference type="PROSITE" id="PS51892">
    <property type="entry name" value="SUBTILASE"/>
    <property type="match status" value="1"/>
</dbReference>
<dbReference type="InterPro" id="IPR023828">
    <property type="entry name" value="Peptidase_S8_Ser-AS"/>
</dbReference>
<dbReference type="PANTHER" id="PTHR43806:SF65">
    <property type="entry name" value="SERINE PROTEASE APRX"/>
    <property type="match status" value="1"/>
</dbReference>
<dbReference type="PRINTS" id="PR00723">
    <property type="entry name" value="SUBTILISIN"/>
</dbReference>
<evidence type="ECO:0000256" key="3">
    <source>
        <dbReference type="ARBA" id="ARBA00022525"/>
    </source>
</evidence>
<dbReference type="PROSITE" id="PS00138">
    <property type="entry name" value="SUBTILASE_SER"/>
    <property type="match status" value="1"/>
</dbReference>
<dbReference type="NCBIfam" id="TIGR01167">
    <property type="entry name" value="LPXTG_anchor"/>
    <property type="match status" value="1"/>
</dbReference>
<dbReference type="EMBL" id="WHJC01000127">
    <property type="protein sequence ID" value="MPQ43944.1"/>
    <property type="molecule type" value="Genomic_DNA"/>
</dbReference>
<dbReference type="CDD" id="cd02133">
    <property type="entry name" value="PA_C5a_like"/>
    <property type="match status" value="1"/>
</dbReference>
<keyword evidence="12" id="KW-0175">Coiled coil</keyword>
<evidence type="ECO:0000256" key="6">
    <source>
        <dbReference type="ARBA" id="ARBA00022801"/>
    </source>
</evidence>
<feature type="domain" description="Gram-positive cocci surface proteins LPxTG" evidence="16">
    <location>
        <begin position="1739"/>
        <end position="1771"/>
    </location>
</feature>
<dbReference type="InterPro" id="IPR022398">
    <property type="entry name" value="Peptidase_S8_His-AS"/>
</dbReference>
<feature type="region of interest" description="Disordered" evidence="13">
    <location>
        <begin position="1627"/>
        <end position="1651"/>
    </location>
</feature>
<gene>
    <name evidence="17" type="ORF">GBZ86_09250</name>
</gene>
<evidence type="ECO:0000256" key="4">
    <source>
        <dbReference type="ARBA" id="ARBA00022670"/>
    </source>
</evidence>
<evidence type="ECO:0000256" key="9">
    <source>
        <dbReference type="PIRSR" id="PIRSR615500-1"/>
    </source>
</evidence>
<evidence type="ECO:0000256" key="2">
    <source>
        <dbReference type="ARBA" id="ARBA00022512"/>
    </source>
</evidence>
<evidence type="ECO:0000256" key="1">
    <source>
        <dbReference type="ARBA" id="ARBA00011073"/>
    </source>
</evidence>
<keyword evidence="8" id="KW-0572">Peptidoglycan-anchor</keyword>
<comment type="similarity">
    <text evidence="1 10 11">Belongs to the peptidase S8 family.</text>
</comment>
<dbReference type="Gene3D" id="3.40.50.200">
    <property type="entry name" value="Peptidase S8/S53 domain"/>
    <property type="match status" value="2"/>
</dbReference>
<dbReference type="InterPro" id="IPR000209">
    <property type="entry name" value="Peptidase_S8/S53_dom"/>
</dbReference>
<dbReference type="InterPro" id="IPR015500">
    <property type="entry name" value="Peptidase_S8_subtilisin-rel"/>
</dbReference>
<keyword evidence="4 10" id="KW-0645">Protease</keyword>
<dbReference type="Gene3D" id="3.50.30.30">
    <property type="match status" value="1"/>
</dbReference>
<dbReference type="GO" id="GO:0000272">
    <property type="term" value="P:polysaccharide catabolic process"/>
    <property type="evidence" value="ECO:0007669"/>
    <property type="project" value="InterPro"/>
</dbReference>
<dbReference type="InterPro" id="IPR036439">
    <property type="entry name" value="Dockerin_dom_sf"/>
</dbReference>
<evidence type="ECO:0000256" key="15">
    <source>
        <dbReference type="SAM" id="SignalP"/>
    </source>
</evidence>
<keyword evidence="3" id="KW-0964">Secreted</keyword>
<dbReference type="PROSITE" id="PS00137">
    <property type="entry name" value="SUBTILASE_HIS"/>
    <property type="match status" value="1"/>
</dbReference>
<dbReference type="GO" id="GO:0004553">
    <property type="term" value="F:hydrolase activity, hydrolyzing O-glycosyl compounds"/>
    <property type="evidence" value="ECO:0007669"/>
    <property type="project" value="InterPro"/>
</dbReference>
<accession>A0A6I1MLR3</accession>
<evidence type="ECO:0000256" key="5">
    <source>
        <dbReference type="ARBA" id="ARBA00022729"/>
    </source>
</evidence>
<keyword evidence="7 10" id="KW-0720">Serine protease</keyword>
<dbReference type="GO" id="GO:0006508">
    <property type="term" value="P:proteolysis"/>
    <property type="evidence" value="ECO:0007669"/>
    <property type="project" value="UniProtKB-KW"/>
</dbReference>
<evidence type="ECO:0000256" key="11">
    <source>
        <dbReference type="RuleBase" id="RU003355"/>
    </source>
</evidence>
<dbReference type="SUPFAM" id="SSF52743">
    <property type="entry name" value="Subtilisin-like"/>
    <property type="match status" value="1"/>
</dbReference>
<dbReference type="SUPFAM" id="SSF52025">
    <property type="entry name" value="PA domain"/>
    <property type="match status" value="1"/>
</dbReference>
<reference evidence="17 18" key="1">
    <citation type="submission" date="2019-10" db="EMBL/GenBank/DDBJ databases">
        <title>The Genome Sequence of Clostridium tarantellae Isolated from Fish Brain.</title>
        <authorList>
            <person name="Bano L."/>
            <person name="Kiel M."/>
            <person name="Sales G."/>
            <person name="Doxey A.C."/>
            <person name="Mansfield M.J."/>
            <person name="Schiavone M."/>
            <person name="Rossetto O."/>
            <person name="Pirazzini M."/>
            <person name="Dobrindt U."/>
            <person name="Montecucco C."/>
        </authorList>
    </citation>
    <scope>NUCLEOTIDE SEQUENCE [LARGE SCALE GENOMIC DNA]</scope>
    <source>
        <strain evidence="17 18">DSM 3997</strain>
    </source>
</reference>
<keyword evidence="14" id="KW-0812">Transmembrane</keyword>
<dbReference type="InterPro" id="IPR034213">
    <property type="entry name" value="S8_Vpr-like"/>
</dbReference>
<feature type="coiled-coil region" evidence="12">
    <location>
        <begin position="116"/>
        <end position="143"/>
    </location>
</feature>
<feature type="active site" description="Charge relay system" evidence="9 10">
    <location>
        <position position="257"/>
    </location>
</feature>
<proteinExistence type="inferred from homology"/>
<feature type="signal peptide" evidence="15">
    <location>
        <begin position="1"/>
        <end position="27"/>
    </location>
</feature>
<dbReference type="RefSeq" id="WP_152889976.1">
    <property type="nucleotide sequence ID" value="NZ_WHJC01000127.1"/>
</dbReference>
<keyword evidence="2" id="KW-0134">Cell wall</keyword>
<evidence type="ECO:0000313" key="17">
    <source>
        <dbReference type="EMBL" id="MPQ43944.1"/>
    </source>
</evidence>
<keyword evidence="18" id="KW-1185">Reference proteome</keyword>
<dbReference type="CDD" id="cd07474">
    <property type="entry name" value="Peptidases_S8_subtilisin_Vpr-like"/>
    <property type="match status" value="1"/>
</dbReference>
<dbReference type="PROSITE" id="PS00448">
    <property type="entry name" value="CLOS_CELLULOSOME_RPT"/>
    <property type="match status" value="1"/>
</dbReference>
<dbReference type="PROSITE" id="PS50847">
    <property type="entry name" value="GRAM_POS_ANCHORING"/>
    <property type="match status" value="1"/>
</dbReference>
<dbReference type="InterPro" id="IPR036852">
    <property type="entry name" value="Peptidase_S8/S53_dom_sf"/>
</dbReference>
<dbReference type="SUPFAM" id="SSF63446">
    <property type="entry name" value="Type I dockerin domain"/>
    <property type="match status" value="1"/>
</dbReference>
<evidence type="ECO:0000256" key="12">
    <source>
        <dbReference type="SAM" id="Coils"/>
    </source>
</evidence>
<dbReference type="PANTHER" id="PTHR43806">
    <property type="entry name" value="PEPTIDASE S8"/>
    <property type="match status" value="1"/>
</dbReference>
<dbReference type="Pfam" id="PF02225">
    <property type="entry name" value="PA"/>
    <property type="match status" value="1"/>
</dbReference>
<evidence type="ECO:0000256" key="8">
    <source>
        <dbReference type="ARBA" id="ARBA00023088"/>
    </source>
</evidence>
<keyword evidence="14" id="KW-1133">Transmembrane helix</keyword>
<keyword evidence="5 15" id="KW-0732">Signal</keyword>
<name>A0A6I1MLR3_9CLOT</name>
<feature type="transmembrane region" description="Helical" evidence="14">
    <location>
        <begin position="1744"/>
        <end position="1765"/>
    </location>
</feature>
<evidence type="ECO:0000256" key="10">
    <source>
        <dbReference type="PROSITE-ProRule" id="PRU01240"/>
    </source>
</evidence>
<dbReference type="InterPro" id="IPR019931">
    <property type="entry name" value="LPXTG_anchor"/>
</dbReference>
<dbReference type="InterPro" id="IPR002105">
    <property type="entry name" value="Dockerin_1_rpt"/>
</dbReference>
<dbReference type="GO" id="GO:0004252">
    <property type="term" value="F:serine-type endopeptidase activity"/>
    <property type="evidence" value="ECO:0007669"/>
    <property type="project" value="UniProtKB-UniRule"/>
</dbReference>
<evidence type="ECO:0000313" key="18">
    <source>
        <dbReference type="Proteomes" id="UP000430345"/>
    </source>
</evidence>
<sequence>MKRKTLKKIMALAIVTSFSLNGLSVLAYENINKAVLVQGSNIDELLSNMSKEDKEFLQVSNENKIKINSKVNLKSNSLTKIIVELKSDPIIVQSAKNNKLKSDIEGNIKDEHNSFKEKISNVIENKKKDIESYNNEFEAKDIENKEKTVFKNEDEKTSLYIPEVKFGYELMQSFNGIAMEVPASMIEQLAKLDEVKAIWSDEIVKLDLPKEKEKMERKNDTDAKISPFMDNSIPTIGVDKLHNEGIKGNGVKVGVLDTGIDYNHPDLKDGYIGGYDFVDDDDDPMETTYEDWKNSGQPEFSWGSAYYTAHGTHVAGTIAGRGDEEGEVTGVAPEADIYAYRVLGPYGSGATSGIIAAVDKSVEEELDVINLSLGSSVNDPLSPLAIAINNTMLYSQTMAVVAAGNSGPDMGTLGTPGAANMALTVGSNSSYVKVDTIEGTFEEETYILNMLAGRLSDKIHDLVNKSLELEFAGLGKPEDFAGKDFVGKIALIQRGELALNDKIANAKKAGAEMAIIYNNVEGPISLYLGESEEFVPTLALSKEDGEKLKQNIVEGKALTLGENIGEIVLEGLKLSDFSSRGPVVDTMDIKPEIMAPGESIKSTIPGYLNDKEATNPDYKKAYGRMSGTSMATPHVAGLAALLVAEMPDYYGPEEFKSIIMNTADSLNGDYSVYEVGAGTIDAYEAVKSEVKFVVPTTTYNEDLDGNMDEISVPAADIAFGRKEKDKDHSATINLYNRSNKDKIFKISYEYTTPIGEEKVNGDEEGVVITLPEEISILGALEENDSFRNFIMKINVPNSAASGTYEGYIKFVNKDDEKEEYQIPFSIDVRGQFVDIKDNMNEIIAIGENHPFSDPYPGLYPQFKVSDKFESFDFLVKDGETNEYIGYLGSLDPEYVPTNVFVGLPQPIAYNGFYHPILKDIDETLRIDNDVYYKFDDKRYLLELRAVANDGQILRDEQQFFVDATSPDMILSEDSSERIYEINTDDLDDNYIHWISGKITDPDVEYMSKYNAKTTNKDNILFAYEESLGRPLQGVFLPDENGEFKFGATVEELNEKETLLVNYYAMDASSNGGYKVNQGLTGFVKEGTPYVSVLADKEFNYVGDSVTATVSLNNVENFRESNFKFEYFYEDFGGSLYEVEEVVPTKELQAFLDNNDITANIKTEDGLYGFGTEIVKVDFNLEGNSSIGITGDMPLLDIKLKVVGDKISLGHDSIIKVGNMDGFNGLLRNLEYKTVDGSTNTIKVFNVAKSATHQKTTEIFGVIYPQGVMENEDSITMTKTLTEMGAEIYAINSNGDKVNAELNTLHDLGLIENYIVRIPAVDGDYKLIANIPGHLDTIFTDRFSYNYNGEIDGTTKHIQFQAKAGDVNDDAIIDAVDAMLIARAIGKENVPKLKGIQRDINFNDLIGRDDLDWVVKHFGSTNYEITKAPKIVTEIDGMKLEDIISNIGALQDSKGPDISLNVEDGNSYDNEVAITVDSSDIVYSEHVLYINGQPVNESISKSTEYIINEPGKYEVKVVAMDDLGNNSEKVANIEVKGKGEEVLAPQIKIYGVIDGKIYDEPVKPEIVTEKGTTNVITLNGSEYKVESKEEGDKVIHYGEEISKIAHHELKVVSTNEAGKSTTKVVNFKLEKDDDGDTEEPGPGEPNDGPTIKIEGIKEGKTYYNPVKPEIILEKGTTNVITLNGSEYNVKVKEENDKVIYYGEEISKIADHELKVVSTDSEGESTTMIVKFTLAKKSGSLPNTGGVAAITFAIAGILSVGTGILIVKKKKNN</sequence>
<dbReference type="Pfam" id="PF00082">
    <property type="entry name" value="Peptidase_S8"/>
    <property type="match status" value="1"/>
</dbReference>
<keyword evidence="14" id="KW-0472">Membrane</keyword>
<dbReference type="Proteomes" id="UP000430345">
    <property type="component" value="Unassembled WGS sequence"/>
</dbReference>
<evidence type="ECO:0000256" key="14">
    <source>
        <dbReference type="SAM" id="Phobius"/>
    </source>
</evidence>
<dbReference type="InterPro" id="IPR050131">
    <property type="entry name" value="Peptidase_S8_subtilisin-like"/>
</dbReference>
<comment type="caution">
    <text evidence="17">The sequence shown here is derived from an EMBL/GenBank/DDBJ whole genome shotgun (WGS) entry which is preliminary data.</text>
</comment>
<evidence type="ECO:0000256" key="13">
    <source>
        <dbReference type="SAM" id="MobiDB-lite"/>
    </source>
</evidence>
<dbReference type="PROSITE" id="PS00136">
    <property type="entry name" value="SUBTILASE_ASP"/>
    <property type="match status" value="1"/>
</dbReference>
<feature type="active site" description="Charge relay system" evidence="9 10">
    <location>
        <position position="310"/>
    </location>
</feature>
<dbReference type="InterPro" id="IPR023827">
    <property type="entry name" value="Peptidase_S8_Asp-AS"/>
</dbReference>
<evidence type="ECO:0000256" key="7">
    <source>
        <dbReference type="ARBA" id="ARBA00022825"/>
    </source>
</evidence>
<organism evidence="17 18">
    <name type="scientific">Clostridium tarantellae</name>
    <dbReference type="NCBI Taxonomy" id="39493"/>
    <lineage>
        <taxon>Bacteria</taxon>
        <taxon>Bacillati</taxon>
        <taxon>Bacillota</taxon>
        <taxon>Clostridia</taxon>
        <taxon>Eubacteriales</taxon>
        <taxon>Clostridiaceae</taxon>
        <taxon>Clostridium</taxon>
    </lineage>
</organism>